<dbReference type="Proteomes" id="UP000308600">
    <property type="component" value="Unassembled WGS sequence"/>
</dbReference>
<evidence type="ECO:0000313" key="2">
    <source>
        <dbReference type="Proteomes" id="UP000308600"/>
    </source>
</evidence>
<sequence>MWNFVRRFGSHSQRLALNNDDTLRQILGYLAIGSEPIHAFTDNTHESMKSSRKDLYSAALVSRSFAPPALDLLWQAMNSVKPLINLLPMVHRGHPTGFSVAYDTRNLEPDVKRFISYADKVQVFYYLPEAEPEADLDWEFFHALKNHPAIPSPLLPKLHTLYVSSLPADSNHAVLFHTLSTSLRFVKVSSWATASPHLIRTFVTCLLSQAHMLHQFQVGDLDRMPKDVQGHIFSFRQLRTMRITSLNQMIFSPTSALAELVNLETLSMDISSQSSMPLDNASIPCHSVKVLHITWNIPPLFDLLAALETPNICELHLTSRRSKQTVERSMGSLLGAIAKWSSSLRILNITQIRTKYLLPVQWSLVRFEHLESMTLLIIDSPHPPAEMSYWELARCLPNLKRLSLPFACPISLTSLITIIFLCPHLHFLQTSLDTRRVSLLDVINTTAAFPNNLQTLSMDDTTVLTDPFLVARNLIIFFPNLTRIISTSPTWNSINDILMFARSLDVAKSQHQTISADLSQKLRTEMACGDVGTLPKEMRLR</sequence>
<name>A0ACD3ACQ3_9AGAR</name>
<organism evidence="1 2">
    <name type="scientific">Pluteus cervinus</name>
    <dbReference type="NCBI Taxonomy" id="181527"/>
    <lineage>
        <taxon>Eukaryota</taxon>
        <taxon>Fungi</taxon>
        <taxon>Dikarya</taxon>
        <taxon>Basidiomycota</taxon>
        <taxon>Agaricomycotina</taxon>
        <taxon>Agaricomycetes</taxon>
        <taxon>Agaricomycetidae</taxon>
        <taxon>Agaricales</taxon>
        <taxon>Pluteineae</taxon>
        <taxon>Pluteaceae</taxon>
        <taxon>Pluteus</taxon>
    </lineage>
</organism>
<protein>
    <submittedName>
        <fullName evidence="1">Uncharacterized protein</fullName>
    </submittedName>
</protein>
<proteinExistence type="predicted"/>
<accession>A0ACD3ACQ3</accession>
<gene>
    <name evidence="1" type="ORF">BDN72DRAFT_847347</name>
</gene>
<evidence type="ECO:0000313" key="1">
    <source>
        <dbReference type="EMBL" id="TFK63678.1"/>
    </source>
</evidence>
<reference evidence="1 2" key="1">
    <citation type="journal article" date="2019" name="Nat. Ecol. Evol.">
        <title>Megaphylogeny resolves global patterns of mushroom evolution.</title>
        <authorList>
            <person name="Varga T."/>
            <person name="Krizsan K."/>
            <person name="Foldi C."/>
            <person name="Dima B."/>
            <person name="Sanchez-Garcia M."/>
            <person name="Sanchez-Ramirez S."/>
            <person name="Szollosi G.J."/>
            <person name="Szarkandi J.G."/>
            <person name="Papp V."/>
            <person name="Albert L."/>
            <person name="Andreopoulos W."/>
            <person name="Angelini C."/>
            <person name="Antonin V."/>
            <person name="Barry K.W."/>
            <person name="Bougher N.L."/>
            <person name="Buchanan P."/>
            <person name="Buyck B."/>
            <person name="Bense V."/>
            <person name="Catcheside P."/>
            <person name="Chovatia M."/>
            <person name="Cooper J."/>
            <person name="Damon W."/>
            <person name="Desjardin D."/>
            <person name="Finy P."/>
            <person name="Geml J."/>
            <person name="Haridas S."/>
            <person name="Hughes K."/>
            <person name="Justo A."/>
            <person name="Karasinski D."/>
            <person name="Kautmanova I."/>
            <person name="Kiss B."/>
            <person name="Kocsube S."/>
            <person name="Kotiranta H."/>
            <person name="LaButti K.M."/>
            <person name="Lechner B.E."/>
            <person name="Liimatainen K."/>
            <person name="Lipzen A."/>
            <person name="Lukacs Z."/>
            <person name="Mihaltcheva S."/>
            <person name="Morgado L.N."/>
            <person name="Niskanen T."/>
            <person name="Noordeloos M.E."/>
            <person name="Ohm R.A."/>
            <person name="Ortiz-Santana B."/>
            <person name="Ovrebo C."/>
            <person name="Racz N."/>
            <person name="Riley R."/>
            <person name="Savchenko A."/>
            <person name="Shiryaev A."/>
            <person name="Soop K."/>
            <person name="Spirin V."/>
            <person name="Szebenyi C."/>
            <person name="Tomsovsky M."/>
            <person name="Tulloss R.E."/>
            <person name="Uehling J."/>
            <person name="Grigoriev I.V."/>
            <person name="Vagvolgyi C."/>
            <person name="Papp T."/>
            <person name="Martin F.M."/>
            <person name="Miettinen O."/>
            <person name="Hibbett D.S."/>
            <person name="Nagy L.G."/>
        </authorList>
    </citation>
    <scope>NUCLEOTIDE SEQUENCE [LARGE SCALE GENOMIC DNA]</scope>
    <source>
        <strain evidence="1 2">NL-1719</strain>
    </source>
</reference>
<keyword evidence="2" id="KW-1185">Reference proteome</keyword>
<dbReference type="EMBL" id="ML208510">
    <property type="protein sequence ID" value="TFK63678.1"/>
    <property type="molecule type" value="Genomic_DNA"/>
</dbReference>